<dbReference type="InterPro" id="IPR038666">
    <property type="entry name" value="SSP1_head-tail_sf"/>
</dbReference>
<sequence length="107" mass="12499">MNPGRLRHRITLQRFTKARNDFGEVIEEWEELGKCWAEVKPVNGKETFVAQQFVAQSTHEVWMRFRKDIKASDRVIDHHGNVLEIKTPIDIGGRGRQLKLLCRQVGF</sequence>
<comment type="caution">
    <text evidence="1">The sequence shown here is derived from an EMBL/GenBank/DDBJ whole genome shotgun (WGS) entry which is preliminary data.</text>
</comment>
<dbReference type="InterPro" id="IPR008767">
    <property type="entry name" value="Phage_SPP1_head-tail_adaptor"/>
</dbReference>
<name>A0A081N307_9GAMM</name>
<dbReference type="RefSeq" id="WP_034878220.1">
    <property type="nucleotide sequence ID" value="NZ_JOKG01000004.1"/>
</dbReference>
<dbReference type="Proteomes" id="UP000028006">
    <property type="component" value="Unassembled WGS sequence"/>
</dbReference>
<protein>
    <recommendedName>
        <fullName evidence="3">Head-tail adaptor protein</fullName>
    </recommendedName>
</protein>
<dbReference type="Gene3D" id="2.40.10.270">
    <property type="entry name" value="Bacteriophage SPP1 head-tail adaptor protein"/>
    <property type="match status" value="1"/>
</dbReference>
<proteinExistence type="predicted"/>
<dbReference type="EMBL" id="JOKG01000004">
    <property type="protein sequence ID" value="KEQ12830.1"/>
    <property type="molecule type" value="Genomic_DNA"/>
</dbReference>
<evidence type="ECO:0000313" key="2">
    <source>
        <dbReference type="Proteomes" id="UP000028006"/>
    </source>
</evidence>
<dbReference type="Pfam" id="PF05521">
    <property type="entry name" value="Phage_HCP"/>
    <property type="match status" value="1"/>
</dbReference>
<organism evidence="1 2">
    <name type="scientific">Endozoicomonas montiporae</name>
    <dbReference type="NCBI Taxonomy" id="1027273"/>
    <lineage>
        <taxon>Bacteria</taxon>
        <taxon>Pseudomonadati</taxon>
        <taxon>Pseudomonadota</taxon>
        <taxon>Gammaproteobacteria</taxon>
        <taxon>Oceanospirillales</taxon>
        <taxon>Endozoicomonadaceae</taxon>
        <taxon>Endozoicomonas</taxon>
    </lineage>
</organism>
<dbReference type="AlphaFoldDB" id="A0A081N307"/>
<dbReference type="eggNOG" id="COG5614">
    <property type="taxonomic scope" value="Bacteria"/>
</dbReference>
<evidence type="ECO:0000313" key="1">
    <source>
        <dbReference type="EMBL" id="KEQ12830.1"/>
    </source>
</evidence>
<reference evidence="1 2" key="1">
    <citation type="submission" date="2014-06" db="EMBL/GenBank/DDBJ databases">
        <title>Whole Genome Sequences of Three Symbiotic Endozoicomonas Bacteria.</title>
        <authorList>
            <person name="Neave M.J."/>
            <person name="Apprill A."/>
            <person name="Voolstra C.R."/>
        </authorList>
    </citation>
    <scope>NUCLEOTIDE SEQUENCE [LARGE SCALE GENOMIC DNA]</scope>
    <source>
        <strain evidence="1 2">LMG 24815</strain>
    </source>
</reference>
<evidence type="ECO:0008006" key="3">
    <source>
        <dbReference type="Google" id="ProtNLM"/>
    </source>
</evidence>
<keyword evidence="2" id="KW-1185">Reference proteome</keyword>
<gene>
    <name evidence="1" type="ORF">GZ77_20490</name>
</gene>
<dbReference type="NCBIfam" id="TIGR01563">
    <property type="entry name" value="gp16_SPP1"/>
    <property type="match status" value="1"/>
</dbReference>
<accession>A0A081N307</accession>